<gene>
    <name evidence="1" type="ORF">MRATA1EN3_LOCUS13678</name>
</gene>
<evidence type="ECO:0000313" key="1">
    <source>
        <dbReference type="EMBL" id="CAI9702465.1"/>
    </source>
</evidence>
<protein>
    <submittedName>
        <fullName evidence="1">Uncharacterized protein</fullName>
    </submittedName>
</protein>
<dbReference type="EMBL" id="OX596107">
    <property type="protein sequence ID" value="CAI9702465.1"/>
    <property type="molecule type" value="Genomic_DNA"/>
</dbReference>
<accession>A0ACB0EP24</accession>
<evidence type="ECO:0000313" key="2">
    <source>
        <dbReference type="Proteomes" id="UP001162501"/>
    </source>
</evidence>
<organism evidence="1 2">
    <name type="scientific">Rangifer tarandus platyrhynchus</name>
    <name type="common">Svalbard reindeer</name>
    <dbReference type="NCBI Taxonomy" id="3082113"/>
    <lineage>
        <taxon>Eukaryota</taxon>
        <taxon>Metazoa</taxon>
        <taxon>Chordata</taxon>
        <taxon>Craniata</taxon>
        <taxon>Vertebrata</taxon>
        <taxon>Euteleostomi</taxon>
        <taxon>Mammalia</taxon>
        <taxon>Eutheria</taxon>
        <taxon>Laurasiatheria</taxon>
        <taxon>Artiodactyla</taxon>
        <taxon>Ruminantia</taxon>
        <taxon>Pecora</taxon>
        <taxon>Cervidae</taxon>
        <taxon>Odocoileinae</taxon>
        <taxon>Rangifer</taxon>
    </lineage>
</organism>
<proteinExistence type="predicted"/>
<reference evidence="1" key="1">
    <citation type="submission" date="2023-05" db="EMBL/GenBank/DDBJ databases">
        <authorList>
            <consortium name="ELIXIR-Norway"/>
        </authorList>
    </citation>
    <scope>NUCLEOTIDE SEQUENCE</scope>
</reference>
<name>A0ACB0EP24_RANTA</name>
<sequence length="210" mass="21608">MCGPADGLSAPFRSSLAARGPVPPLLLVGALTSSRGVLLPCPCCLRFGAQPPHSLSCCSNLSGPSAASVCASPTCAPGRCQRTLSGKACPIAEFPCPKCSVCRLSPTQKRPGLARADSLSPGSAGPPPGALHPALSSPVPCPSLCPPSGRAEALDWEPGGLRQQIRRGQVGRQTRVAACPPPSRKRRGAVPEVRRGLIRSENALIVNRSE</sequence>
<dbReference type="Proteomes" id="UP001162501">
    <property type="component" value="Chromosome 23"/>
</dbReference>